<reference evidence="6" key="2">
    <citation type="submission" date="2016-10" db="EMBL/GenBank/DDBJ databases">
        <authorList>
            <person name="de Groot N.N."/>
        </authorList>
    </citation>
    <scope>NUCLEOTIDE SEQUENCE [LARGE SCALE GENOMIC DNA]</scope>
    <source>
        <strain evidence="6">CCBAU85039</strain>
    </source>
</reference>
<accession>A0A1H8L964</accession>
<dbReference type="Proteomes" id="UP000183063">
    <property type="component" value="Unassembled WGS sequence"/>
</dbReference>
<evidence type="ECO:0000313" key="7">
    <source>
        <dbReference type="EMBL" id="SEO01675.1"/>
    </source>
</evidence>
<protein>
    <submittedName>
        <fullName evidence="6">Mn2+ and Fe2+ transporters of the NRAMP family protein</fullName>
    </submittedName>
    <submittedName>
        <fullName evidence="7">Natural resistance-associated macrophage protein</fullName>
    </submittedName>
</protein>
<keyword evidence="3 5" id="KW-1133">Transmembrane helix</keyword>
<evidence type="ECO:0000256" key="3">
    <source>
        <dbReference type="ARBA" id="ARBA00022989"/>
    </source>
</evidence>
<reference evidence="7 9" key="3">
    <citation type="submission" date="2016-10" db="EMBL/GenBank/DDBJ databases">
        <authorList>
            <person name="Varghese N."/>
            <person name="Submissions S."/>
        </authorList>
    </citation>
    <scope>NUCLEOTIDE SEQUENCE [LARGE SCALE GENOMIC DNA]</scope>
    <source>
        <strain evidence="7 9">CGMCC 1.7071</strain>
    </source>
</reference>
<feature type="transmembrane region" description="Helical" evidence="5">
    <location>
        <begin position="41"/>
        <end position="66"/>
    </location>
</feature>
<dbReference type="EMBL" id="FOCV01000010">
    <property type="protein sequence ID" value="SEO01675.1"/>
    <property type="molecule type" value="Genomic_DNA"/>
</dbReference>
<evidence type="ECO:0000256" key="2">
    <source>
        <dbReference type="ARBA" id="ARBA00022692"/>
    </source>
</evidence>
<dbReference type="Pfam" id="PF01566">
    <property type="entry name" value="Nramp"/>
    <property type="match status" value="1"/>
</dbReference>
<dbReference type="InterPro" id="IPR001046">
    <property type="entry name" value="NRAMP_fam"/>
</dbReference>
<comment type="subcellular location">
    <subcellularLocation>
        <location evidence="1">Membrane</location>
        <topology evidence="1">Multi-pass membrane protein</topology>
    </subcellularLocation>
</comment>
<evidence type="ECO:0000256" key="1">
    <source>
        <dbReference type="ARBA" id="ARBA00004141"/>
    </source>
</evidence>
<keyword evidence="4 5" id="KW-0472">Membrane</keyword>
<dbReference type="Proteomes" id="UP000198939">
    <property type="component" value="Unassembled WGS sequence"/>
</dbReference>
<evidence type="ECO:0000256" key="4">
    <source>
        <dbReference type="ARBA" id="ARBA00023136"/>
    </source>
</evidence>
<dbReference type="EMBL" id="FNXB01000012">
    <property type="protein sequence ID" value="SEH87231.1"/>
    <property type="molecule type" value="Genomic_DNA"/>
</dbReference>
<dbReference type="STRING" id="501024.RTCCBAU85039_2812"/>
<name>A0A1H8L964_9HYPH</name>
<dbReference type="GO" id="GO:0016020">
    <property type="term" value="C:membrane"/>
    <property type="evidence" value="ECO:0007669"/>
    <property type="project" value="UniProtKB-SubCell"/>
</dbReference>
<dbReference type="AlphaFoldDB" id="A0A1H8L964"/>
<proteinExistence type="predicted"/>
<evidence type="ECO:0000256" key="5">
    <source>
        <dbReference type="SAM" id="Phobius"/>
    </source>
</evidence>
<gene>
    <name evidence="6" type="ORF">RTCCBAU85039_2812</name>
    <name evidence="7" type="ORF">SAMN05216228_1010170</name>
</gene>
<sequence>MPAPVMAIIVTTAATRDRAGITNIESSAQAADALRPIAGDFAFIVFSTGILGTGLIAVPVLARAAAYAIGEAFKWRSGSPGGRTMQRHSTQR</sequence>
<reference evidence="8" key="1">
    <citation type="submission" date="2016-10" db="EMBL/GenBank/DDBJ databases">
        <authorList>
            <person name="Wibberg D."/>
        </authorList>
    </citation>
    <scope>NUCLEOTIDE SEQUENCE [LARGE SCALE GENOMIC DNA]</scope>
</reference>
<evidence type="ECO:0000313" key="6">
    <source>
        <dbReference type="EMBL" id="SEH87231.1"/>
    </source>
</evidence>
<dbReference type="GO" id="GO:0046873">
    <property type="term" value="F:metal ion transmembrane transporter activity"/>
    <property type="evidence" value="ECO:0007669"/>
    <property type="project" value="InterPro"/>
</dbReference>
<evidence type="ECO:0000313" key="8">
    <source>
        <dbReference type="Proteomes" id="UP000183063"/>
    </source>
</evidence>
<keyword evidence="2 5" id="KW-0812">Transmembrane</keyword>
<keyword evidence="9" id="KW-1185">Reference proteome</keyword>
<organism evidence="6 8">
    <name type="scientific">Rhizobium tibeticum</name>
    <dbReference type="NCBI Taxonomy" id="501024"/>
    <lineage>
        <taxon>Bacteria</taxon>
        <taxon>Pseudomonadati</taxon>
        <taxon>Pseudomonadota</taxon>
        <taxon>Alphaproteobacteria</taxon>
        <taxon>Hyphomicrobiales</taxon>
        <taxon>Rhizobiaceae</taxon>
        <taxon>Rhizobium/Agrobacterium group</taxon>
        <taxon>Rhizobium</taxon>
    </lineage>
</organism>
<evidence type="ECO:0000313" key="9">
    <source>
        <dbReference type="Proteomes" id="UP000198939"/>
    </source>
</evidence>